<keyword evidence="3" id="KW-0804">Transcription</keyword>
<evidence type="ECO:0000256" key="1">
    <source>
        <dbReference type="ARBA" id="ARBA00023015"/>
    </source>
</evidence>
<sequence length="221" mass="25897">MVHRLTNEKSLSLKQRVYQHIKEAIFQRKMTPGFQLIETDISKQLQVSRTPIREAFQQLSKEGLVDMIPYRGAYIANPSHEEIKDICHARAVIESAAAGIAVEHITPKDIMLLQELVEKEELASYKKDIEQYLSINKQFHLSIVQKANNQYFNEFAETLLDKTNIYLIFYDHFFDQNNPLQIAESPDEHRRIIQLLKSREKEELQAELVKHTQVSQYMVRV</sequence>
<gene>
    <name evidence="5" type="ORF">AN964_03610</name>
</gene>
<dbReference type="InterPro" id="IPR000524">
    <property type="entry name" value="Tscrpt_reg_HTH_GntR"/>
</dbReference>
<dbReference type="Gene3D" id="1.20.120.530">
    <property type="entry name" value="GntR ligand-binding domain-like"/>
    <property type="match status" value="1"/>
</dbReference>
<comment type="caution">
    <text evidence="5">The sequence shown here is derived from an EMBL/GenBank/DDBJ whole genome shotgun (WGS) entry which is preliminary data.</text>
</comment>
<evidence type="ECO:0000259" key="4">
    <source>
        <dbReference type="PROSITE" id="PS50949"/>
    </source>
</evidence>
<dbReference type="SMART" id="SM00345">
    <property type="entry name" value="HTH_GNTR"/>
    <property type="match status" value="1"/>
</dbReference>
<evidence type="ECO:0000256" key="3">
    <source>
        <dbReference type="ARBA" id="ARBA00023163"/>
    </source>
</evidence>
<dbReference type="InterPro" id="IPR008920">
    <property type="entry name" value="TF_FadR/GntR_C"/>
</dbReference>
<dbReference type="SUPFAM" id="SSF48008">
    <property type="entry name" value="GntR ligand-binding domain-like"/>
    <property type="match status" value="1"/>
</dbReference>
<protein>
    <recommendedName>
        <fullName evidence="4">HTH gntR-type domain-containing protein</fullName>
    </recommendedName>
</protein>
<dbReference type="STRING" id="157838.AN964_03610"/>
<proteinExistence type="predicted"/>
<dbReference type="PROSITE" id="PS50949">
    <property type="entry name" value="HTH_GNTR"/>
    <property type="match status" value="1"/>
</dbReference>
<dbReference type="EMBL" id="LJJC01000004">
    <property type="protein sequence ID" value="KQL52696.1"/>
    <property type="molecule type" value="Genomic_DNA"/>
</dbReference>
<dbReference type="AlphaFoldDB" id="A0A0Q3TF28"/>
<dbReference type="InterPro" id="IPR011711">
    <property type="entry name" value="GntR_C"/>
</dbReference>
<dbReference type="InterPro" id="IPR036388">
    <property type="entry name" value="WH-like_DNA-bd_sf"/>
</dbReference>
<name>A0A0Q3TF28_9BACI</name>
<dbReference type="GO" id="GO:0003700">
    <property type="term" value="F:DNA-binding transcription factor activity"/>
    <property type="evidence" value="ECO:0007669"/>
    <property type="project" value="InterPro"/>
</dbReference>
<keyword evidence="6" id="KW-1185">Reference proteome</keyword>
<dbReference type="SMART" id="SM00895">
    <property type="entry name" value="FCD"/>
    <property type="match status" value="1"/>
</dbReference>
<dbReference type="Pfam" id="PF00392">
    <property type="entry name" value="GntR"/>
    <property type="match status" value="1"/>
</dbReference>
<dbReference type="PRINTS" id="PR00035">
    <property type="entry name" value="HTHGNTR"/>
</dbReference>
<evidence type="ECO:0000313" key="5">
    <source>
        <dbReference type="EMBL" id="KQL52696.1"/>
    </source>
</evidence>
<dbReference type="SUPFAM" id="SSF46785">
    <property type="entry name" value="Winged helix' DNA-binding domain"/>
    <property type="match status" value="1"/>
</dbReference>
<dbReference type="InterPro" id="IPR036390">
    <property type="entry name" value="WH_DNA-bd_sf"/>
</dbReference>
<dbReference type="Proteomes" id="UP000051888">
    <property type="component" value="Unassembled WGS sequence"/>
</dbReference>
<reference evidence="5 6" key="1">
    <citation type="submission" date="2015-09" db="EMBL/GenBank/DDBJ databases">
        <title>Genome sequencing project for genomic taxonomy and phylogenomics of Bacillus-like bacteria.</title>
        <authorList>
            <person name="Liu B."/>
            <person name="Wang J."/>
            <person name="Zhu Y."/>
            <person name="Liu G."/>
            <person name="Chen Q."/>
            <person name="Chen Z."/>
            <person name="Lan J."/>
            <person name="Che J."/>
            <person name="Ge C."/>
            <person name="Shi H."/>
            <person name="Pan Z."/>
            <person name="Liu X."/>
        </authorList>
    </citation>
    <scope>NUCLEOTIDE SEQUENCE [LARGE SCALE GENOMIC DNA]</scope>
    <source>
        <strain evidence="5 6">LMG 18435</strain>
    </source>
</reference>
<evidence type="ECO:0000256" key="2">
    <source>
        <dbReference type="ARBA" id="ARBA00023125"/>
    </source>
</evidence>
<dbReference type="Pfam" id="PF07729">
    <property type="entry name" value="FCD"/>
    <property type="match status" value="1"/>
</dbReference>
<dbReference type="PATRIC" id="fig|157838.3.peg.797"/>
<feature type="domain" description="HTH gntR-type" evidence="4">
    <location>
        <begin position="11"/>
        <end position="78"/>
    </location>
</feature>
<evidence type="ECO:0000313" key="6">
    <source>
        <dbReference type="Proteomes" id="UP000051888"/>
    </source>
</evidence>
<keyword evidence="2" id="KW-0238">DNA-binding</keyword>
<dbReference type="CDD" id="cd07377">
    <property type="entry name" value="WHTH_GntR"/>
    <property type="match status" value="1"/>
</dbReference>
<dbReference type="Gene3D" id="1.10.10.10">
    <property type="entry name" value="Winged helix-like DNA-binding domain superfamily/Winged helix DNA-binding domain"/>
    <property type="match status" value="1"/>
</dbReference>
<dbReference type="GO" id="GO:0003677">
    <property type="term" value="F:DNA binding"/>
    <property type="evidence" value="ECO:0007669"/>
    <property type="project" value="UniProtKB-KW"/>
</dbReference>
<keyword evidence="1" id="KW-0805">Transcription regulation</keyword>
<dbReference type="PANTHER" id="PTHR43537">
    <property type="entry name" value="TRANSCRIPTIONAL REGULATOR, GNTR FAMILY"/>
    <property type="match status" value="1"/>
</dbReference>
<dbReference type="PANTHER" id="PTHR43537:SF24">
    <property type="entry name" value="GLUCONATE OPERON TRANSCRIPTIONAL REPRESSOR"/>
    <property type="match status" value="1"/>
</dbReference>
<organism evidence="5 6">
    <name type="scientific">Heyndrickxia shackletonii</name>
    <dbReference type="NCBI Taxonomy" id="157838"/>
    <lineage>
        <taxon>Bacteria</taxon>
        <taxon>Bacillati</taxon>
        <taxon>Bacillota</taxon>
        <taxon>Bacilli</taxon>
        <taxon>Bacillales</taxon>
        <taxon>Bacillaceae</taxon>
        <taxon>Heyndrickxia</taxon>
    </lineage>
</organism>
<accession>A0A0Q3TF28</accession>